<gene>
    <name evidence="2" type="ORF">EFD62_11675</name>
</gene>
<name>A0A4Q0I2V8_9FIRM</name>
<keyword evidence="1" id="KW-0812">Transmembrane</keyword>
<keyword evidence="3" id="KW-1185">Reference proteome</keyword>
<dbReference type="AlphaFoldDB" id="A0A4Q0I2V8"/>
<dbReference type="EMBL" id="RLII01000016">
    <property type="protein sequence ID" value="RXE58546.1"/>
    <property type="molecule type" value="Genomic_DNA"/>
</dbReference>
<keyword evidence="1" id="KW-1133">Transmembrane helix</keyword>
<evidence type="ECO:0000313" key="3">
    <source>
        <dbReference type="Proteomes" id="UP000289166"/>
    </source>
</evidence>
<evidence type="ECO:0000313" key="2">
    <source>
        <dbReference type="EMBL" id="RXE58546.1"/>
    </source>
</evidence>
<protein>
    <submittedName>
        <fullName evidence="2">Uncharacterized protein</fullName>
    </submittedName>
</protein>
<comment type="caution">
    <text evidence="2">The sequence shown here is derived from an EMBL/GenBank/DDBJ whole genome shotgun (WGS) entry which is preliminary data.</text>
</comment>
<feature type="transmembrane region" description="Helical" evidence="1">
    <location>
        <begin position="12"/>
        <end position="34"/>
    </location>
</feature>
<proteinExistence type="predicted"/>
<reference evidence="3" key="1">
    <citation type="submission" date="2018-11" db="EMBL/GenBank/DDBJ databases">
        <title>Genome sequencing of a novel mesophilic and cellulolytic organism within the genus Hungateiclostridium.</title>
        <authorList>
            <person name="Rettenmaier R."/>
            <person name="Liebl W."/>
            <person name="Zverlov V."/>
        </authorList>
    </citation>
    <scope>NUCLEOTIDE SEQUENCE [LARGE SCALE GENOMIC DNA]</scope>
    <source>
        <strain evidence="3">N2K1</strain>
    </source>
</reference>
<organism evidence="2 3">
    <name type="scientific">Acetivibrio mesophilus</name>
    <dbReference type="NCBI Taxonomy" id="2487273"/>
    <lineage>
        <taxon>Bacteria</taxon>
        <taxon>Bacillati</taxon>
        <taxon>Bacillota</taxon>
        <taxon>Clostridia</taxon>
        <taxon>Eubacteriales</taxon>
        <taxon>Oscillospiraceae</taxon>
        <taxon>Acetivibrio</taxon>
    </lineage>
</organism>
<keyword evidence="1" id="KW-0472">Membrane</keyword>
<dbReference type="Proteomes" id="UP000289166">
    <property type="component" value="Unassembled WGS sequence"/>
</dbReference>
<accession>A0A4Q0I2V8</accession>
<evidence type="ECO:0000256" key="1">
    <source>
        <dbReference type="SAM" id="Phobius"/>
    </source>
</evidence>
<dbReference type="OrthoDB" id="2085488at2"/>
<dbReference type="RefSeq" id="WP_128706174.1">
    <property type="nucleotide sequence ID" value="NZ_RLII01000016.1"/>
</dbReference>
<sequence length="116" mass="13435">MENLFLFQLIKAFGVLAIFAAIFGFIGLVALYFTDDEEIMEHQKKYSTTIGNALLIMHSFFEPGKKPQTEQVIWVKKRRTPVERGVLGLTELNYDKIQIRGYYNLKGKRFLRKSGV</sequence>